<name>A0ABT0E0Q8_9SPHN</name>
<evidence type="ECO:0000313" key="4">
    <source>
        <dbReference type="EMBL" id="MCK0532951.1"/>
    </source>
</evidence>
<protein>
    <recommendedName>
        <fullName evidence="6">Curlin associated repeat-containing protein</fullName>
    </recommendedName>
</protein>
<comment type="caution">
    <text evidence="4">The sequence shown here is derived from an EMBL/GenBank/DDBJ whole genome shotgun (WGS) entry which is preliminary data.</text>
</comment>
<dbReference type="EMBL" id="JALKHS010000014">
    <property type="protein sequence ID" value="MCK0532951.1"/>
    <property type="molecule type" value="Genomic_DNA"/>
</dbReference>
<organism evidence="4 5">
    <name type="scientific">Sphingobium agri</name>
    <dbReference type="NCBI Taxonomy" id="2933566"/>
    <lineage>
        <taxon>Bacteria</taxon>
        <taxon>Pseudomonadati</taxon>
        <taxon>Pseudomonadota</taxon>
        <taxon>Alphaproteobacteria</taxon>
        <taxon>Sphingomonadales</taxon>
        <taxon>Sphingomonadaceae</taxon>
        <taxon>Sphingobium</taxon>
    </lineage>
</organism>
<evidence type="ECO:0000256" key="1">
    <source>
        <dbReference type="ARBA" id="ARBA00009766"/>
    </source>
</evidence>
<keyword evidence="2 3" id="KW-0732">Signal</keyword>
<dbReference type="RefSeq" id="WP_247233944.1">
    <property type="nucleotide sequence ID" value="NZ_JALKHS010000014.1"/>
</dbReference>
<comment type="similarity">
    <text evidence="1">Belongs to the CsgA/CsgB family.</text>
</comment>
<feature type="signal peptide" evidence="3">
    <location>
        <begin position="1"/>
        <end position="31"/>
    </location>
</feature>
<sequence length="232" mass="23986">MAHTYGRVDGRKCLAILGLSAALLYQGSAFAAQSDILIDQIGQRPAWSSPIVGQIVSPTAGNAFVSQAQPEQQAIDAAFQANSGGLSFAQAASADQLSQNLSSSGAPVEMAFLGYGLDLGRYLRSGTGSYEATDAQGNSLQQDWRGEGNIQFALQEGSNNRAVQQQYGVGNVSVLLQRGTGNVGEILQSSTQGVATLLQSGDRNSATIVQGTAASFASVSQSGIANIVAIRQ</sequence>
<evidence type="ECO:0000256" key="3">
    <source>
        <dbReference type="SAM" id="SignalP"/>
    </source>
</evidence>
<proteinExistence type="inferred from homology"/>
<dbReference type="InterPro" id="IPR009742">
    <property type="entry name" value="Curlin_rpt"/>
</dbReference>
<evidence type="ECO:0000256" key="2">
    <source>
        <dbReference type="ARBA" id="ARBA00022729"/>
    </source>
</evidence>
<evidence type="ECO:0000313" key="5">
    <source>
        <dbReference type="Proteomes" id="UP001203512"/>
    </source>
</evidence>
<dbReference type="Pfam" id="PF07012">
    <property type="entry name" value="Curlin_rpt"/>
    <property type="match status" value="1"/>
</dbReference>
<gene>
    <name evidence="4" type="ORF">MU848_15275</name>
</gene>
<feature type="chain" id="PRO_5047372137" description="Curlin associated repeat-containing protein" evidence="3">
    <location>
        <begin position="32"/>
        <end position="232"/>
    </location>
</feature>
<accession>A0ABT0E0Q8</accession>
<evidence type="ECO:0008006" key="6">
    <source>
        <dbReference type="Google" id="ProtNLM"/>
    </source>
</evidence>
<reference evidence="4 5" key="1">
    <citation type="submission" date="2022-04" db="EMBL/GenBank/DDBJ databases">
        <authorList>
            <person name="Huq M.A."/>
        </authorList>
    </citation>
    <scope>NUCLEOTIDE SEQUENCE [LARGE SCALE GENOMIC DNA]</scope>
    <source>
        <strain evidence="4 5">MAH-33</strain>
    </source>
</reference>
<keyword evidence="5" id="KW-1185">Reference proteome</keyword>
<dbReference type="Proteomes" id="UP001203512">
    <property type="component" value="Unassembled WGS sequence"/>
</dbReference>